<dbReference type="GO" id="GO:0005634">
    <property type="term" value="C:nucleus"/>
    <property type="evidence" value="ECO:0007669"/>
    <property type="project" value="UniProtKB-SubCell"/>
</dbReference>
<dbReference type="Gene3D" id="1.10.472.10">
    <property type="entry name" value="Cyclin-like"/>
    <property type="match status" value="1"/>
</dbReference>
<feature type="compositionally biased region" description="Low complexity" evidence="11">
    <location>
        <begin position="1125"/>
        <end position="1140"/>
    </location>
</feature>
<dbReference type="GO" id="GO:0017025">
    <property type="term" value="F:TBP-class protein binding"/>
    <property type="evidence" value="ECO:0007669"/>
    <property type="project" value="InterPro"/>
</dbReference>
<dbReference type="CDD" id="cd20554">
    <property type="entry name" value="CYCLIN_TFIIIB90_rpt2"/>
    <property type="match status" value="1"/>
</dbReference>
<evidence type="ECO:0000256" key="5">
    <source>
        <dbReference type="ARBA" id="ARBA00022833"/>
    </source>
</evidence>
<dbReference type="GO" id="GO:0097550">
    <property type="term" value="C:transcription preinitiation complex"/>
    <property type="evidence" value="ECO:0007669"/>
    <property type="project" value="TreeGrafter"/>
</dbReference>
<evidence type="ECO:0000256" key="3">
    <source>
        <dbReference type="ARBA" id="ARBA00022723"/>
    </source>
</evidence>
<dbReference type="InterPro" id="IPR013763">
    <property type="entry name" value="Cyclin-like_dom"/>
</dbReference>
<dbReference type="Pfam" id="PF07741">
    <property type="entry name" value="BRF1"/>
    <property type="match status" value="1"/>
</dbReference>
<dbReference type="InterPro" id="IPR036915">
    <property type="entry name" value="Cyclin-like_sf"/>
</dbReference>
<comment type="caution">
    <text evidence="13">The sequence shown here is derived from an EMBL/GenBank/DDBJ whole genome shotgun (WGS) entry which is preliminary data.</text>
</comment>
<dbReference type="SUPFAM" id="SSF47954">
    <property type="entry name" value="Cyclin-like"/>
    <property type="match status" value="2"/>
</dbReference>
<evidence type="ECO:0000256" key="2">
    <source>
        <dbReference type="ARBA" id="ARBA00010857"/>
    </source>
</evidence>
<dbReference type="GO" id="GO:0070897">
    <property type="term" value="P:transcription preinitiation complex assembly"/>
    <property type="evidence" value="ECO:0007669"/>
    <property type="project" value="InterPro"/>
</dbReference>
<proteinExistence type="inferred from homology"/>
<comment type="similarity">
    <text evidence="2">Belongs to the TFIIB family.</text>
</comment>
<feature type="compositionally biased region" description="Acidic residues" evidence="11">
    <location>
        <begin position="961"/>
        <end position="971"/>
    </location>
</feature>
<dbReference type="GO" id="GO:0008270">
    <property type="term" value="F:zinc ion binding"/>
    <property type="evidence" value="ECO:0007669"/>
    <property type="project" value="UniProtKB-KW"/>
</dbReference>
<feature type="compositionally biased region" description="Low complexity" evidence="11">
    <location>
        <begin position="681"/>
        <end position="694"/>
    </location>
</feature>
<dbReference type="Proteomes" id="UP000324907">
    <property type="component" value="Unassembled WGS sequence"/>
</dbReference>
<dbReference type="FunFam" id="1.10.472.10:FF:000007">
    <property type="entry name" value="Transcription factor IIIB 90 kDa subunit"/>
    <property type="match status" value="1"/>
</dbReference>
<feature type="compositionally biased region" description="Low complexity" evidence="11">
    <location>
        <begin position="554"/>
        <end position="572"/>
    </location>
</feature>
<dbReference type="Gene3D" id="1.20.5.650">
    <property type="entry name" value="Single helix bin"/>
    <property type="match status" value="1"/>
</dbReference>
<evidence type="ECO:0000256" key="11">
    <source>
        <dbReference type="SAM" id="MobiDB-lite"/>
    </source>
</evidence>
<feature type="region of interest" description="Disordered" evidence="11">
    <location>
        <begin position="844"/>
        <end position="906"/>
    </location>
</feature>
<evidence type="ECO:0000313" key="14">
    <source>
        <dbReference type="EMBL" id="KAA0170450.1"/>
    </source>
</evidence>
<evidence type="ECO:0000256" key="9">
    <source>
        <dbReference type="ARBA" id="ARBA00023242"/>
    </source>
</evidence>
<keyword evidence="3" id="KW-0479">Metal-binding</keyword>
<dbReference type="Gene3D" id="1.10.472.170">
    <property type="match status" value="1"/>
</dbReference>
<keyword evidence="9" id="KW-0539">Nucleus</keyword>
<dbReference type="EMBL" id="VLTM01000027">
    <property type="protein sequence ID" value="KAA0162432.1"/>
    <property type="molecule type" value="Genomic_DNA"/>
</dbReference>
<evidence type="ECO:0000313" key="15">
    <source>
        <dbReference type="Proteomes" id="UP000324907"/>
    </source>
</evidence>
<dbReference type="InterPro" id="IPR013137">
    <property type="entry name" value="Znf_TFIIB"/>
</dbReference>
<dbReference type="Pfam" id="PF08271">
    <property type="entry name" value="Zn_Ribbon_TF"/>
    <property type="match status" value="1"/>
</dbReference>
<feature type="compositionally biased region" description="Basic and acidic residues" evidence="11">
    <location>
        <begin position="929"/>
        <end position="939"/>
    </location>
</feature>
<evidence type="ECO:0000256" key="7">
    <source>
        <dbReference type="ARBA" id="ARBA00023159"/>
    </source>
</evidence>
<feature type="domain" description="Cyclin-like" evidence="12">
    <location>
        <begin position="92"/>
        <end position="176"/>
    </location>
</feature>
<gene>
    <name evidence="14" type="ORF">FNF28_01444</name>
    <name evidence="13" type="ORF">FNF31_03231</name>
</gene>
<evidence type="ECO:0000256" key="8">
    <source>
        <dbReference type="ARBA" id="ARBA00023163"/>
    </source>
</evidence>
<feature type="region of interest" description="Disordered" evidence="11">
    <location>
        <begin position="522"/>
        <end position="655"/>
    </location>
</feature>
<feature type="compositionally biased region" description="Basic and acidic residues" evidence="11">
    <location>
        <begin position="1165"/>
        <end position="1183"/>
    </location>
</feature>
<dbReference type="GO" id="GO:0000126">
    <property type="term" value="C:transcription factor TFIIIB complex"/>
    <property type="evidence" value="ECO:0007669"/>
    <property type="project" value="TreeGrafter"/>
</dbReference>
<dbReference type="Proteomes" id="UP000325113">
    <property type="component" value="Unassembled WGS sequence"/>
</dbReference>
<evidence type="ECO:0000256" key="1">
    <source>
        <dbReference type="ARBA" id="ARBA00004123"/>
    </source>
</evidence>
<keyword evidence="4" id="KW-0863">Zinc-finger</keyword>
<reference evidence="15 16" key="1">
    <citation type="submission" date="2019-07" db="EMBL/GenBank/DDBJ databases">
        <title>Genomes of Cafeteria roenbergensis.</title>
        <authorList>
            <person name="Fischer M.G."/>
            <person name="Hackl T."/>
            <person name="Roman M."/>
        </authorList>
    </citation>
    <scope>NUCLEOTIDE SEQUENCE [LARGE SCALE GENOMIC DNA]</scope>
    <source>
        <strain evidence="13 16">Cflag</strain>
        <strain evidence="14 15">RCC970-E3</strain>
    </source>
</reference>
<dbReference type="EMBL" id="VLTL01000013">
    <property type="protein sequence ID" value="KAA0170450.1"/>
    <property type="molecule type" value="Genomic_DNA"/>
</dbReference>
<feature type="region of interest" description="Disordered" evidence="11">
    <location>
        <begin position="681"/>
        <end position="725"/>
    </location>
</feature>
<protein>
    <recommendedName>
        <fullName evidence="10">B-related factor 1</fullName>
    </recommendedName>
</protein>
<keyword evidence="8" id="KW-0804">Transcription</keyword>
<evidence type="ECO:0000259" key="12">
    <source>
        <dbReference type="SMART" id="SM00385"/>
    </source>
</evidence>
<feature type="region of interest" description="Disordered" evidence="11">
    <location>
        <begin position="364"/>
        <end position="386"/>
    </location>
</feature>
<dbReference type="InterPro" id="IPR000812">
    <property type="entry name" value="TFIIB"/>
</dbReference>
<evidence type="ECO:0000313" key="16">
    <source>
        <dbReference type="Proteomes" id="UP000325113"/>
    </source>
</evidence>
<feature type="compositionally biased region" description="Low complexity" evidence="11">
    <location>
        <begin position="466"/>
        <end position="480"/>
    </location>
</feature>
<dbReference type="GO" id="GO:0000995">
    <property type="term" value="F:RNA polymerase III general transcription initiation factor activity"/>
    <property type="evidence" value="ECO:0007669"/>
    <property type="project" value="TreeGrafter"/>
</dbReference>
<evidence type="ECO:0000256" key="10">
    <source>
        <dbReference type="ARBA" id="ARBA00031009"/>
    </source>
</evidence>
<dbReference type="SUPFAM" id="SSF57783">
    <property type="entry name" value="Zinc beta-ribbon"/>
    <property type="match status" value="1"/>
</dbReference>
<feature type="compositionally biased region" description="Basic residues" evidence="11">
    <location>
        <begin position="636"/>
        <end position="647"/>
    </location>
</feature>
<dbReference type="AlphaFoldDB" id="A0A5A8DA24"/>
<dbReference type="PANTHER" id="PTHR11618:SF4">
    <property type="entry name" value="TRANSCRIPTION FACTOR IIIB 90 KDA SUBUNIT"/>
    <property type="match status" value="1"/>
</dbReference>
<feature type="region of interest" description="Disordered" evidence="11">
    <location>
        <begin position="429"/>
        <end position="489"/>
    </location>
</feature>
<keyword evidence="7" id="KW-0010">Activator</keyword>
<dbReference type="FunFam" id="1.10.472.10:FF:000002">
    <property type="entry name" value="Transcription factor IIIB 90 kDa subunit"/>
    <property type="match status" value="1"/>
</dbReference>
<feature type="region of interest" description="Disordered" evidence="11">
    <location>
        <begin position="996"/>
        <end position="1207"/>
    </location>
</feature>
<feature type="domain" description="Cyclin-like" evidence="12">
    <location>
        <begin position="186"/>
        <end position="270"/>
    </location>
</feature>
<feature type="region of interest" description="Disordered" evidence="11">
    <location>
        <begin position="742"/>
        <end position="816"/>
    </location>
</feature>
<dbReference type="InterPro" id="IPR013150">
    <property type="entry name" value="TFIIB_cyclin"/>
</dbReference>
<comment type="subcellular location">
    <subcellularLocation>
        <location evidence="1">Nucleus</location>
    </subcellularLocation>
</comment>
<dbReference type="InterPro" id="IPR011665">
    <property type="entry name" value="BRF1_TBP-bd_dom"/>
</dbReference>
<dbReference type="PANTHER" id="PTHR11618">
    <property type="entry name" value="TRANSCRIPTION INITIATION FACTOR IIB-RELATED"/>
    <property type="match status" value="1"/>
</dbReference>
<keyword evidence="5" id="KW-0862">Zinc</keyword>
<organism evidence="13 16">
    <name type="scientific">Cafeteria roenbergensis</name>
    <name type="common">Marine flagellate</name>
    <dbReference type="NCBI Taxonomy" id="33653"/>
    <lineage>
        <taxon>Eukaryota</taxon>
        <taxon>Sar</taxon>
        <taxon>Stramenopiles</taxon>
        <taxon>Bigyra</taxon>
        <taxon>Opalozoa</taxon>
        <taxon>Bicosoecida</taxon>
        <taxon>Cafeteriaceae</taxon>
        <taxon>Cafeteria</taxon>
    </lineage>
</organism>
<feature type="compositionally biased region" description="Low complexity" evidence="11">
    <location>
        <begin position="805"/>
        <end position="816"/>
    </location>
</feature>
<feature type="compositionally biased region" description="Acidic residues" evidence="11">
    <location>
        <begin position="1007"/>
        <end position="1022"/>
    </location>
</feature>
<feature type="compositionally biased region" description="Acidic residues" evidence="11">
    <location>
        <begin position="588"/>
        <end position="627"/>
    </location>
</feature>
<keyword evidence="6" id="KW-0805">Transcription regulation</keyword>
<dbReference type="SMART" id="SM00385">
    <property type="entry name" value="CYCLIN"/>
    <property type="match status" value="2"/>
</dbReference>
<dbReference type="GO" id="GO:0001006">
    <property type="term" value="F:RNA polymerase III type 3 promoter sequence-specific DNA binding"/>
    <property type="evidence" value="ECO:0007669"/>
    <property type="project" value="TreeGrafter"/>
</dbReference>
<sequence length="1207" mass="124060">MQCPTCGARTTESLGAQGMTICDGCGTVLTENAVVSSVEFQETSGGGSAVVGQFVSGTSSKSYGGSGGYGGHAGMYGTGRESREVATDNGKRHLHTLVGKLKLGSHHVDGALRLYIMALSKNFTQGRRANVVAAACLYTVCRRERTPHMLLDFADALRVNVFTLGHTFVRFARLVNIRMPMVDPSLYIHRFAGQMELGDKKHAVATTAMRLVQIMQRDWLAAGRRPAGICGACLLVAARAHGFRRRQEDVLRIVRVADCTVRNRLAEFEAAPVARLTAEQMADEHTVQSLPPCDPPSFVRGQLETAELHRQVLADAEERQRIEDARFRVPRLPDSRAAASAAASSVPSTSDSASSSTAVVPASTSTALSVPASRAGSASEDLVTLSETESRLLRNSSILSDAEGRAMLASAEATARAVRLGLLPASAMQRHASRGPASDASGGAASAGPKGAVGTSADPGSEEAARGPAAEAEAAGAGADVDAETEADTSAVSVDRYVLELRRRLLLQTGWAVKRTSLLGALRKGRKRAKPDGQSAQESPTRALTRPRPHPARADGASPGVAGAAGAKAGTGRARKSRAASGAKQDDNDGDVAAEDGAGDGSEDEEDDQGGVSGEDEEDSDFDSDSDADSRLGSASRRKPRGRKRARAAVSMPGVEALVRAVNELRADEEGSVAAVHRAAASVDAAAADAAAGGKPAGGQGEKPPGAARSVTGSVATTRSRAESQRTLYESLALELAHALKGGTAGAQAHRGAHGTPAEALRALQREAGHSLTQTAPAASAEQDADEEDTHQEGGHRRATGGEPASQASADDAAGAGDAWALVPVDAQAAADAADMSERLLDPRAGVRSGAGLGPTEDVGLGSAGDPTVVERANADYCVQAEGEGPSAEEESDDGALSAIGDDETDAMLLDEAEVERRQAVWQAMHGAGLKEVERRRAASEASGGAKPRRRRRRVEGGDATADEEPEEVQEGEGAAREPAILASRKLDYSKLAAATAGFSGRHDGSDGDDGDDDDAGADSDDSANYGRRRRAGQRKRPRPADKPRSAATTVAPAAKRPASSPEEAAAMMRAALGGAKRPAASSASALGPPPKQLGVRMPSTGSAASSVSSKRRGRLPRPVAASTALRARSGGSGLLSRLGKGVTSLGTSGARAGKSSLAARPKAKAADGEGGDHADGDEEGIHTGDGTVFVFAGRPTARGGDDGEDD</sequence>
<evidence type="ECO:0000256" key="6">
    <source>
        <dbReference type="ARBA" id="ARBA00023015"/>
    </source>
</evidence>
<name>A0A5A8DA24_CAFRO</name>
<feature type="compositionally biased region" description="Low complexity" evidence="11">
    <location>
        <begin position="1100"/>
        <end position="1109"/>
    </location>
</feature>
<dbReference type="CDD" id="cd20553">
    <property type="entry name" value="CYCLIN_TFIIIB90_rpt1"/>
    <property type="match status" value="1"/>
</dbReference>
<accession>A0A5A8DA24</accession>
<dbReference type="Pfam" id="PF00382">
    <property type="entry name" value="TFIIB"/>
    <property type="match status" value="2"/>
</dbReference>
<evidence type="ECO:0000256" key="4">
    <source>
        <dbReference type="ARBA" id="ARBA00022771"/>
    </source>
</evidence>
<feature type="compositionally biased region" description="Low complexity" evidence="11">
    <location>
        <begin position="1052"/>
        <end position="1087"/>
    </location>
</feature>
<feature type="compositionally biased region" description="Low complexity" evidence="11">
    <location>
        <begin position="434"/>
        <end position="454"/>
    </location>
</feature>
<feature type="compositionally biased region" description="Basic residues" evidence="11">
    <location>
        <begin position="1027"/>
        <end position="1038"/>
    </location>
</feature>
<dbReference type="PRINTS" id="PR00685">
    <property type="entry name" value="TIFACTORIIB"/>
</dbReference>
<evidence type="ECO:0000313" key="13">
    <source>
        <dbReference type="EMBL" id="KAA0162432.1"/>
    </source>
</evidence>
<feature type="region of interest" description="Disordered" evidence="11">
    <location>
        <begin position="927"/>
        <end position="980"/>
    </location>
</feature>